<gene>
    <name evidence="2" type="ORF">BaRGS_00032945</name>
</gene>
<protein>
    <submittedName>
        <fullName evidence="2">Uncharacterized protein</fullName>
    </submittedName>
</protein>
<feature type="compositionally biased region" description="Polar residues" evidence="1">
    <location>
        <begin position="21"/>
        <end position="30"/>
    </location>
</feature>
<proteinExistence type="predicted"/>
<keyword evidence="3" id="KW-1185">Reference proteome</keyword>
<dbReference type="AlphaFoldDB" id="A0ABD0JLQ5"/>
<evidence type="ECO:0000313" key="3">
    <source>
        <dbReference type="Proteomes" id="UP001519460"/>
    </source>
</evidence>
<evidence type="ECO:0000256" key="1">
    <source>
        <dbReference type="SAM" id="MobiDB-lite"/>
    </source>
</evidence>
<dbReference type="EMBL" id="JACVVK020000393">
    <property type="protein sequence ID" value="KAK7475799.1"/>
    <property type="molecule type" value="Genomic_DNA"/>
</dbReference>
<name>A0ABD0JLQ5_9CAEN</name>
<sequence length="130" mass="13749">MAVGHVHNAEETVKEKKADTHSPTLSSCRSPGTLVRSVGGSNTEVIVLRQCQQLRPNMKHLFVAWLMLLLCGSEAKVGTACTAESDDECVANSAACPAAGSQSVTCSCATNFSPSGDNTKCCKPQYVCHF</sequence>
<organism evidence="2 3">
    <name type="scientific">Batillaria attramentaria</name>
    <dbReference type="NCBI Taxonomy" id="370345"/>
    <lineage>
        <taxon>Eukaryota</taxon>
        <taxon>Metazoa</taxon>
        <taxon>Spiralia</taxon>
        <taxon>Lophotrochozoa</taxon>
        <taxon>Mollusca</taxon>
        <taxon>Gastropoda</taxon>
        <taxon>Caenogastropoda</taxon>
        <taxon>Sorbeoconcha</taxon>
        <taxon>Cerithioidea</taxon>
        <taxon>Batillariidae</taxon>
        <taxon>Batillaria</taxon>
    </lineage>
</organism>
<dbReference type="Proteomes" id="UP001519460">
    <property type="component" value="Unassembled WGS sequence"/>
</dbReference>
<comment type="caution">
    <text evidence="2">The sequence shown here is derived from an EMBL/GenBank/DDBJ whole genome shotgun (WGS) entry which is preliminary data.</text>
</comment>
<feature type="region of interest" description="Disordered" evidence="1">
    <location>
        <begin position="1"/>
        <end position="31"/>
    </location>
</feature>
<accession>A0ABD0JLQ5</accession>
<feature type="compositionally biased region" description="Basic and acidic residues" evidence="1">
    <location>
        <begin position="7"/>
        <end position="20"/>
    </location>
</feature>
<reference evidence="2 3" key="1">
    <citation type="journal article" date="2023" name="Sci. Data">
        <title>Genome assembly of the Korean intertidal mud-creeper Batillaria attramentaria.</title>
        <authorList>
            <person name="Patra A.K."/>
            <person name="Ho P.T."/>
            <person name="Jun S."/>
            <person name="Lee S.J."/>
            <person name="Kim Y."/>
            <person name="Won Y.J."/>
        </authorList>
    </citation>
    <scope>NUCLEOTIDE SEQUENCE [LARGE SCALE GENOMIC DNA]</scope>
    <source>
        <strain evidence="2">Wonlab-2016</strain>
    </source>
</reference>
<evidence type="ECO:0000313" key="2">
    <source>
        <dbReference type="EMBL" id="KAK7475799.1"/>
    </source>
</evidence>